<organism evidence="1 2">
    <name type="scientific">Rodentibacter pneumotropicus</name>
    <dbReference type="NCBI Taxonomy" id="758"/>
    <lineage>
        <taxon>Bacteria</taxon>
        <taxon>Pseudomonadati</taxon>
        <taxon>Pseudomonadota</taxon>
        <taxon>Gammaproteobacteria</taxon>
        <taxon>Pasteurellales</taxon>
        <taxon>Pasteurellaceae</taxon>
        <taxon>Rodentibacter</taxon>
    </lineage>
</organism>
<evidence type="ECO:0000313" key="2">
    <source>
        <dbReference type="Proteomes" id="UP000310576"/>
    </source>
</evidence>
<dbReference type="AlphaFoldDB" id="A0A4S2QHZ9"/>
<accession>A0A4S2QHZ9</accession>
<dbReference type="RefSeq" id="WP_136125622.1">
    <property type="nucleotide sequence ID" value="NZ_CAJUGY010000012.1"/>
</dbReference>
<name>A0A4S2QHZ9_9PAST</name>
<dbReference type="Proteomes" id="UP000310576">
    <property type="component" value="Unassembled WGS sequence"/>
</dbReference>
<reference evidence="1 2" key="1">
    <citation type="journal article" date="2019" name="Vet. Microbiol.">
        <title>Development of multi locus sequence typing (MLST) of Rodentibacter pneumotropicus.</title>
        <authorList>
            <person name="Adhikary S."/>
            <person name="Bisgaard M."/>
            <person name="Boot R."/>
            <person name="Benga L."/>
            <person name="Nicklas W."/>
            <person name="Christensen H."/>
        </authorList>
    </citation>
    <scope>NUCLEOTIDE SEQUENCE [LARGE SCALE GENOMIC DNA]</scope>
    <source>
        <strain evidence="1 2">1596_07</strain>
    </source>
</reference>
<gene>
    <name evidence="1" type="ORF">D3M76_02775</name>
</gene>
<proteinExistence type="predicted"/>
<protein>
    <submittedName>
        <fullName evidence="1">Uncharacterized protein</fullName>
    </submittedName>
</protein>
<sequence length="212" mass="24597">MLSEKEIEALKAGAYGVTRDGRKVKYLGKVSSNTNGWITFNKLNEIQDVFLQYSTFASYFNKKEHDLDIVGLWENKPEPFDLERAMAGEMIVENNFHYWLVAQSRSNKDEYILEDLEGNTTTCRLDELYNKFKMWKEPEPVKPSADDLPKPIREVGDLSKVWKIGSENGVYKPQSLNKSVNWFPSERAMIENGCCFATREDCQIVCNWLMNR</sequence>
<comment type="caution">
    <text evidence="1">The sequence shown here is derived from an EMBL/GenBank/DDBJ whole genome shotgun (WGS) entry which is preliminary data.</text>
</comment>
<dbReference type="EMBL" id="QXNG01000023">
    <property type="protein sequence ID" value="THA16820.1"/>
    <property type="molecule type" value="Genomic_DNA"/>
</dbReference>
<evidence type="ECO:0000313" key="1">
    <source>
        <dbReference type="EMBL" id="THA16820.1"/>
    </source>
</evidence>